<dbReference type="NCBIfam" id="TIGR01141">
    <property type="entry name" value="hisC"/>
    <property type="match status" value="1"/>
</dbReference>
<organism evidence="9 10">
    <name type="scientific">Paenibacillus uliginis N3/975</name>
    <dbReference type="NCBI Taxonomy" id="1313296"/>
    <lineage>
        <taxon>Bacteria</taxon>
        <taxon>Bacillati</taxon>
        <taxon>Bacillota</taxon>
        <taxon>Bacilli</taxon>
        <taxon>Bacillales</taxon>
        <taxon>Paenibacillaceae</taxon>
        <taxon>Paenibacillus</taxon>
    </lineage>
</organism>
<dbReference type="Pfam" id="PF00155">
    <property type="entry name" value="Aminotran_1_2"/>
    <property type="match status" value="1"/>
</dbReference>
<comment type="subunit">
    <text evidence="2 7">Homodimer.</text>
</comment>
<comment type="pathway">
    <text evidence="7">Amino-acid biosynthesis; L-histidine biosynthesis; L-histidine from 5-phospho-alpha-D-ribose 1-diphosphate: step 7/9.</text>
</comment>
<name>A0A1X7HIL8_9BACL</name>
<evidence type="ECO:0000256" key="2">
    <source>
        <dbReference type="ARBA" id="ARBA00011738"/>
    </source>
</evidence>
<evidence type="ECO:0000256" key="6">
    <source>
        <dbReference type="ARBA" id="ARBA00023102"/>
    </source>
</evidence>
<dbReference type="PANTHER" id="PTHR43643:SF3">
    <property type="entry name" value="HISTIDINOL-PHOSPHATE AMINOTRANSFERASE"/>
    <property type="match status" value="1"/>
</dbReference>
<dbReference type="GO" id="GO:0004400">
    <property type="term" value="F:histidinol-phosphate transaminase activity"/>
    <property type="evidence" value="ECO:0007669"/>
    <property type="project" value="UniProtKB-UniRule"/>
</dbReference>
<keyword evidence="10" id="KW-1185">Reference proteome</keyword>
<gene>
    <name evidence="7" type="primary">hisC</name>
    <name evidence="9" type="ORF">SAMN05661091_3716</name>
</gene>
<keyword evidence="3 7" id="KW-0032">Aminotransferase</keyword>
<dbReference type="SUPFAM" id="SSF53383">
    <property type="entry name" value="PLP-dependent transferases"/>
    <property type="match status" value="1"/>
</dbReference>
<reference evidence="9 10" key="1">
    <citation type="submission" date="2017-04" db="EMBL/GenBank/DDBJ databases">
        <authorList>
            <person name="Afonso C.L."/>
            <person name="Miller P.J."/>
            <person name="Scott M.A."/>
            <person name="Spackman E."/>
            <person name="Goraichik I."/>
            <person name="Dimitrov K.M."/>
            <person name="Suarez D.L."/>
            <person name="Swayne D.E."/>
        </authorList>
    </citation>
    <scope>NUCLEOTIDE SEQUENCE [LARGE SCALE GENOMIC DNA]</scope>
    <source>
        <strain evidence="9 10">N3/975</strain>
    </source>
</reference>
<dbReference type="Gene3D" id="3.90.1150.10">
    <property type="entry name" value="Aspartate Aminotransferase, domain 1"/>
    <property type="match status" value="1"/>
</dbReference>
<dbReference type="CDD" id="cd00609">
    <property type="entry name" value="AAT_like"/>
    <property type="match status" value="1"/>
</dbReference>
<keyword evidence="4 7" id="KW-0808">Transferase</keyword>
<evidence type="ECO:0000256" key="4">
    <source>
        <dbReference type="ARBA" id="ARBA00022679"/>
    </source>
</evidence>
<evidence type="ECO:0000259" key="8">
    <source>
        <dbReference type="Pfam" id="PF00155"/>
    </source>
</evidence>
<dbReference type="RefSeq" id="WP_208920503.1">
    <property type="nucleotide sequence ID" value="NZ_LT840184.1"/>
</dbReference>
<dbReference type="STRING" id="1313296.SAMN05661091_3716"/>
<dbReference type="InterPro" id="IPR005861">
    <property type="entry name" value="HisP_aminotrans"/>
</dbReference>
<proteinExistence type="inferred from homology"/>
<keyword evidence="6 7" id="KW-0368">Histidine biosynthesis</keyword>
<dbReference type="InterPro" id="IPR050106">
    <property type="entry name" value="HistidinolP_aminotransfase"/>
</dbReference>
<evidence type="ECO:0000256" key="5">
    <source>
        <dbReference type="ARBA" id="ARBA00022898"/>
    </source>
</evidence>
<feature type="modified residue" description="N6-(pyridoxal phosphate)lysine" evidence="7">
    <location>
        <position position="222"/>
    </location>
</feature>
<sequence length="365" mass="40149">MKPKANIVNLPVYQPGKPVEEVKRELGLSEVIKLASNENPYGCSPLAKEAIIAELSNLSMYPDGNATELKEELASVMGVNKDQIIFGCGSDEIIALITRAYLEPGDETIMADQTFSVYKTNADIENAVSIEVPLVDGTHDLDAMLAAISNRTKIVWICNPNNPTGTIISEDKLLRFMDSVPSNVMVVLDEAYSEFVTDSSYPKSLNLLSRYHNLVVLHTFSKIYGLASLRIGYGIAQADVISLINRVREPFNTGRPAQAAAKAALHDQKFVESCRQSNAEGIVYLQKEFDRLGLQYFPAHGNFILVDVQTSGSDVFKSLLNKGVIVRSGFARYPNYIRVSVGTPEQNKAFIGVLEEVLRDVKSPV</sequence>
<dbReference type="EMBL" id="LT840184">
    <property type="protein sequence ID" value="SMF87370.1"/>
    <property type="molecule type" value="Genomic_DNA"/>
</dbReference>
<comment type="similarity">
    <text evidence="7">Belongs to the class-II pyridoxal-phosphate-dependent aminotransferase family. Histidinol-phosphate aminotransferase subfamily.</text>
</comment>
<dbReference type="Gene3D" id="3.40.640.10">
    <property type="entry name" value="Type I PLP-dependent aspartate aminotransferase-like (Major domain)"/>
    <property type="match status" value="1"/>
</dbReference>
<keyword evidence="7" id="KW-0028">Amino-acid biosynthesis</keyword>
<dbReference type="AlphaFoldDB" id="A0A1X7HIL8"/>
<dbReference type="HAMAP" id="MF_01023">
    <property type="entry name" value="HisC_aminotrans_2"/>
    <property type="match status" value="1"/>
</dbReference>
<feature type="domain" description="Aminotransferase class I/classII large" evidence="8">
    <location>
        <begin position="30"/>
        <end position="352"/>
    </location>
</feature>
<dbReference type="PANTHER" id="PTHR43643">
    <property type="entry name" value="HISTIDINOL-PHOSPHATE AMINOTRANSFERASE 2"/>
    <property type="match status" value="1"/>
</dbReference>
<dbReference type="InterPro" id="IPR015422">
    <property type="entry name" value="PyrdxlP-dep_Trfase_small"/>
</dbReference>
<dbReference type="Proteomes" id="UP000192940">
    <property type="component" value="Chromosome I"/>
</dbReference>
<evidence type="ECO:0000313" key="9">
    <source>
        <dbReference type="EMBL" id="SMF87370.1"/>
    </source>
</evidence>
<comment type="catalytic activity">
    <reaction evidence="7">
        <text>L-histidinol phosphate + 2-oxoglutarate = 3-(imidazol-4-yl)-2-oxopropyl phosphate + L-glutamate</text>
        <dbReference type="Rhea" id="RHEA:23744"/>
        <dbReference type="ChEBI" id="CHEBI:16810"/>
        <dbReference type="ChEBI" id="CHEBI:29985"/>
        <dbReference type="ChEBI" id="CHEBI:57766"/>
        <dbReference type="ChEBI" id="CHEBI:57980"/>
        <dbReference type="EC" id="2.6.1.9"/>
    </reaction>
</comment>
<dbReference type="UniPathway" id="UPA00031">
    <property type="reaction ID" value="UER00012"/>
</dbReference>
<dbReference type="InterPro" id="IPR015421">
    <property type="entry name" value="PyrdxlP-dep_Trfase_major"/>
</dbReference>
<dbReference type="InterPro" id="IPR015424">
    <property type="entry name" value="PyrdxlP-dep_Trfase"/>
</dbReference>
<accession>A0A1X7HIL8</accession>
<evidence type="ECO:0000313" key="10">
    <source>
        <dbReference type="Proteomes" id="UP000192940"/>
    </source>
</evidence>
<dbReference type="GO" id="GO:0030170">
    <property type="term" value="F:pyridoxal phosphate binding"/>
    <property type="evidence" value="ECO:0007669"/>
    <property type="project" value="InterPro"/>
</dbReference>
<evidence type="ECO:0000256" key="7">
    <source>
        <dbReference type="HAMAP-Rule" id="MF_01023"/>
    </source>
</evidence>
<evidence type="ECO:0000256" key="3">
    <source>
        <dbReference type="ARBA" id="ARBA00022576"/>
    </source>
</evidence>
<dbReference type="EC" id="2.6.1.9" evidence="7"/>
<dbReference type="InterPro" id="IPR004839">
    <property type="entry name" value="Aminotransferase_I/II_large"/>
</dbReference>
<protein>
    <recommendedName>
        <fullName evidence="7">Histidinol-phosphate aminotransferase</fullName>
        <ecNumber evidence="7">2.6.1.9</ecNumber>
    </recommendedName>
    <alternativeName>
        <fullName evidence="7">Imidazole acetol-phosphate transaminase</fullName>
    </alternativeName>
</protein>
<comment type="cofactor">
    <cofactor evidence="1 7">
        <name>pyridoxal 5'-phosphate</name>
        <dbReference type="ChEBI" id="CHEBI:597326"/>
    </cofactor>
</comment>
<keyword evidence="5 7" id="KW-0663">Pyridoxal phosphate</keyword>
<dbReference type="GO" id="GO:0000105">
    <property type="term" value="P:L-histidine biosynthetic process"/>
    <property type="evidence" value="ECO:0007669"/>
    <property type="project" value="UniProtKB-UniRule"/>
</dbReference>
<evidence type="ECO:0000256" key="1">
    <source>
        <dbReference type="ARBA" id="ARBA00001933"/>
    </source>
</evidence>